<evidence type="ECO:0000313" key="2">
    <source>
        <dbReference type="Proteomes" id="UP001057474"/>
    </source>
</evidence>
<protein>
    <submittedName>
        <fullName evidence="1">Uncharacterized protein</fullName>
    </submittedName>
</protein>
<reference evidence="1" key="1">
    <citation type="submission" date="2021-03" db="EMBL/GenBank/DDBJ databases">
        <title>Legionella lytica PCM 2298.</title>
        <authorList>
            <person name="Koper P."/>
        </authorList>
    </citation>
    <scope>NUCLEOTIDE SEQUENCE</scope>
    <source>
        <strain evidence="1">PCM 2298</strain>
    </source>
</reference>
<name>A0ABY4Y7C5_9GAMM</name>
<proteinExistence type="predicted"/>
<accession>A0ABY4Y7C5</accession>
<dbReference type="EMBL" id="CP071527">
    <property type="protein sequence ID" value="USQ13512.1"/>
    <property type="molecule type" value="Genomic_DNA"/>
</dbReference>
<keyword evidence="2" id="KW-1185">Reference proteome</keyword>
<organism evidence="1 2">
    <name type="scientific">Legionella lytica</name>
    <dbReference type="NCBI Taxonomy" id="96232"/>
    <lineage>
        <taxon>Bacteria</taxon>
        <taxon>Pseudomonadati</taxon>
        <taxon>Pseudomonadota</taxon>
        <taxon>Gammaproteobacteria</taxon>
        <taxon>Legionellales</taxon>
        <taxon>Legionellaceae</taxon>
        <taxon>Legionella</taxon>
    </lineage>
</organism>
<sequence>MAIFFDDKKNASAAKKLIQHNEHVTRRKRVTHAKTVLQKLKEDIDYRVKKLQGVTTFLSEQHALYKQLSQEYETSPSPDLAQRLEKQKQGISQLEGQLQQHQPEKLIAKLTTKYEKLKRLLERSAE</sequence>
<gene>
    <name evidence="1" type="ORF">J2N86_12640</name>
</gene>
<dbReference type="Proteomes" id="UP001057474">
    <property type="component" value="Chromosome"/>
</dbReference>
<evidence type="ECO:0000313" key="1">
    <source>
        <dbReference type="EMBL" id="USQ13512.1"/>
    </source>
</evidence>
<dbReference type="RefSeq" id="WP_252579808.1">
    <property type="nucleotide sequence ID" value="NZ_CP071527.1"/>
</dbReference>